<dbReference type="EMBL" id="CAKLPZ010000002">
    <property type="protein sequence ID" value="CAH1001417.1"/>
    <property type="molecule type" value="Genomic_DNA"/>
</dbReference>
<evidence type="ECO:0000259" key="6">
    <source>
        <dbReference type="Pfam" id="PF07980"/>
    </source>
</evidence>
<comment type="subcellular location">
    <subcellularLocation>
        <location evidence="1">Cell outer membrane</location>
    </subcellularLocation>
</comment>
<keyword evidence="4" id="KW-0472">Membrane</keyword>
<proteinExistence type="inferred from homology"/>
<sequence length="448" mass="49096">MNYANLLLLFGLGAIALSCSDELNLEPAQSISEELALGTDETLKAVLAGAYDQLSDGDLYGGNNLRDADLLGGTGELLFVGTFNSPDEIARKRITTGNVDAEETWIESYEAINIANNVLSALDVVDADDRSRVEGEARFVRAYAYFDLVRFYALPYEGGETNDQLGVPLVLTPTREVGPDNDVSRATVEEVYDQVLTDLTTAVDLLPPTNGVRAGGLVATATLARVYLQMDRYEDALEAANRVIESGSYSLTPTYAAAFMNESNSTEDIFAIQVTSQDGINNLNTFYSIPAFGGRDGDIEILPAHLALYDTTDARYQLFFERSGATLTGKFNDQFANISLIRLAEMYLIRAEANERLGTEVGATPTEDINRLRNRAGLDDLEEGEVDLEYILEERRRELAFEGFRIHDIKRLGGSVGAFAFDADELVFPIPAREIVANPNLIQNPGYI</sequence>
<gene>
    <name evidence="8" type="ORF">LEM8419_02320</name>
</gene>
<dbReference type="InterPro" id="IPR011990">
    <property type="entry name" value="TPR-like_helical_dom_sf"/>
</dbReference>
<evidence type="ECO:0000313" key="8">
    <source>
        <dbReference type="EMBL" id="CAH1001417.1"/>
    </source>
</evidence>
<name>A0ABN8F5V9_9BACT</name>
<organism evidence="8 9">
    <name type="scientific">Neolewinella maritima</name>
    <dbReference type="NCBI Taxonomy" id="1383882"/>
    <lineage>
        <taxon>Bacteria</taxon>
        <taxon>Pseudomonadati</taxon>
        <taxon>Bacteroidota</taxon>
        <taxon>Saprospiria</taxon>
        <taxon>Saprospirales</taxon>
        <taxon>Lewinellaceae</taxon>
        <taxon>Neolewinella</taxon>
    </lineage>
</organism>
<protein>
    <submittedName>
        <fullName evidence="8">SusD-like protein P2</fullName>
    </submittedName>
</protein>
<evidence type="ECO:0000256" key="4">
    <source>
        <dbReference type="ARBA" id="ARBA00023136"/>
    </source>
</evidence>
<accession>A0ABN8F5V9</accession>
<comment type="similarity">
    <text evidence="2">Belongs to the SusD family.</text>
</comment>
<dbReference type="InterPro" id="IPR012944">
    <property type="entry name" value="SusD_RagB_dom"/>
</dbReference>
<evidence type="ECO:0000256" key="1">
    <source>
        <dbReference type="ARBA" id="ARBA00004442"/>
    </source>
</evidence>
<dbReference type="SUPFAM" id="SSF48452">
    <property type="entry name" value="TPR-like"/>
    <property type="match status" value="1"/>
</dbReference>
<feature type="domain" description="SusD-like N-terminal" evidence="7">
    <location>
        <begin position="91"/>
        <end position="228"/>
    </location>
</feature>
<evidence type="ECO:0000256" key="5">
    <source>
        <dbReference type="ARBA" id="ARBA00023237"/>
    </source>
</evidence>
<keyword evidence="5" id="KW-0998">Cell outer membrane</keyword>
<dbReference type="Pfam" id="PF14322">
    <property type="entry name" value="SusD-like_3"/>
    <property type="match status" value="1"/>
</dbReference>
<dbReference type="CDD" id="cd08977">
    <property type="entry name" value="SusD"/>
    <property type="match status" value="1"/>
</dbReference>
<evidence type="ECO:0000256" key="2">
    <source>
        <dbReference type="ARBA" id="ARBA00006275"/>
    </source>
</evidence>
<dbReference type="RefSeq" id="WP_238751263.1">
    <property type="nucleotide sequence ID" value="NZ_CAKLPZ010000002.1"/>
</dbReference>
<feature type="domain" description="RagB/SusD" evidence="6">
    <location>
        <begin position="336"/>
        <end position="413"/>
    </location>
</feature>
<reference evidence="8" key="1">
    <citation type="submission" date="2021-12" db="EMBL/GenBank/DDBJ databases">
        <authorList>
            <person name="Rodrigo-Torres L."/>
            <person name="Arahal R. D."/>
            <person name="Lucena T."/>
        </authorList>
    </citation>
    <scope>NUCLEOTIDE SEQUENCE</scope>
    <source>
        <strain evidence="8">CECT 8419</strain>
    </source>
</reference>
<keyword evidence="9" id="KW-1185">Reference proteome</keyword>
<comment type="caution">
    <text evidence="8">The sequence shown here is derived from an EMBL/GenBank/DDBJ whole genome shotgun (WGS) entry which is preliminary data.</text>
</comment>
<evidence type="ECO:0000259" key="7">
    <source>
        <dbReference type="Pfam" id="PF14322"/>
    </source>
</evidence>
<dbReference type="InterPro" id="IPR033985">
    <property type="entry name" value="SusD-like_N"/>
</dbReference>
<dbReference type="Pfam" id="PF07980">
    <property type="entry name" value="SusD_RagB"/>
    <property type="match status" value="1"/>
</dbReference>
<keyword evidence="3" id="KW-0732">Signal</keyword>
<evidence type="ECO:0000256" key="3">
    <source>
        <dbReference type="ARBA" id="ARBA00022729"/>
    </source>
</evidence>
<evidence type="ECO:0000313" key="9">
    <source>
        <dbReference type="Proteomes" id="UP000837803"/>
    </source>
</evidence>
<dbReference type="Proteomes" id="UP000837803">
    <property type="component" value="Unassembled WGS sequence"/>
</dbReference>
<dbReference type="Gene3D" id="1.25.40.390">
    <property type="match status" value="1"/>
</dbReference>